<dbReference type="GO" id="GO:0030139">
    <property type="term" value="C:endocytic vesicle"/>
    <property type="evidence" value="ECO:0007669"/>
    <property type="project" value="TreeGrafter"/>
</dbReference>
<dbReference type="Pfam" id="PF09457">
    <property type="entry name" value="RBD-FIP"/>
    <property type="match status" value="1"/>
</dbReference>
<evidence type="ECO:0000256" key="2">
    <source>
        <dbReference type="ARBA" id="ARBA00004626"/>
    </source>
</evidence>
<evidence type="ECO:0000256" key="3">
    <source>
        <dbReference type="ARBA" id="ARBA00004654"/>
    </source>
</evidence>
<dbReference type="InterPro" id="IPR019018">
    <property type="entry name" value="Rab-bd_FIP-RBD"/>
</dbReference>
<keyword evidence="7" id="KW-0472">Membrane</keyword>
<evidence type="ECO:0000313" key="12">
    <source>
        <dbReference type="Proteomes" id="UP000271162"/>
    </source>
</evidence>
<keyword evidence="4" id="KW-0813">Transport</keyword>
<dbReference type="AlphaFoldDB" id="A0A0N4XM78"/>
<evidence type="ECO:0000256" key="1">
    <source>
        <dbReference type="ARBA" id="ARBA00004214"/>
    </source>
</evidence>
<dbReference type="Proteomes" id="UP000271162">
    <property type="component" value="Unassembled WGS sequence"/>
</dbReference>
<dbReference type="PANTHER" id="PTHR15726">
    <property type="entry name" value="RAB11-FAMILY INTERACTING PROTEIN"/>
    <property type="match status" value="1"/>
</dbReference>
<feature type="coiled-coil region" evidence="8">
    <location>
        <begin position="24"/>
        <end position="58"/>
    </location>
</feature>
<feature type="region of interest" description="Disordered" evidence="9">
    <location>
        <begin position="1"/>
        <end position="21"/>
    </location>
</feature>
<gene>
    <name evidence="11" type="ORF">NBR_LOCUS3631</name>
</gene>
<accession>A0A0N4XM78</accession>
<organism evidence="13">
    <name type="scientific">Nippostrongylus brasiliensis</name>
    <name type="common">Rat hookworm</name>
    <dbReference type="NCBI Taxonomy" id="27835"/>
    <lineage>
        <taxon>Eukaryota</taxon>
        <taxon>Metazoa</taxon>
        <taxon>Ecdysozoa</taxon>
        <taxon>Nematoda</taxon>
        <taxon>Chromadorea</taxon>
        <taxon>Rhabditida</taxon>
        <taxon>Rhabditina</taxon>
        <taxon>Rhabditomorpha</taxon>
        <taxon>Strongyloidea</taxon>
        <taxon>Heligmosomidae</taxon>
        <taxon>Nippostrongylus</taxon>
    </lineage>
</organism>
<dbReference type="EMBL" id="UYSL01005669">
    <property type="protein sequence ID" value="VDL67220.1"/>
    <property type="molecule type" value="Genomic_DNA"/>
</dbReference>
<evidence type="ECO:0000256" key="5">
    <source>
        <dbReference type="ARBA" id="ARBA00022753"/>
    </source>
</evidence>
<reference evidence="13" key="1">
    <citation type="submission" date="2017-02" db="UniProtKB">
        <authorList>
            <consortium name="WormBaseParasite"/>
        </authorList>
    </citation>
    <scope>IDENTIFICATION</scope>
</reference>
<evidence type="ECO:0000256" key="8">
    <source>
        <dbReference type="SAM" id="Coils"/>
    </source>
</evidence>
<dbReference type="WBParaSite" id="NBR_0000363001-mRNA-1">
    <property type="protein sequence ID" value="NBR_0000363001-mRNA-1"/>
    <property type="gene ID" value="NBR_0000363001"/>
</dbReference>
<sequence length="184" mass="20689">MVEVLTQQTEELRRNGAPRQGSIVDGLEESLEQARADIRDLQRERDDLQAQLLAASVERGRSLLADEPSLADELMSGGGDSQQILEALREQEVCNQKLRVYINGILMRVIERHPEILEIGQSLNFINRSNYYTINTSCNVCIPIKLILPPLFLLHSLTASSPFILANFALSCDFRTIIVSSDHR</sequence>
<dbReference type="InterPro" id="IPR037245">
    <property type="entry name" value="FIP-RBD_C_sf"/>
</dbReference>
<reference evidence="11 12" key="2">
    <citation type="submission" date="2018-11" db="EMBL/GenBank/DDBJ databases">
        <authorList>
            <consortium name="Pathogen Informatics"/>
        </authorList>
    </citation>
    <scope>NUCLEOTIDE SEQUENCE [LARGE SCALE GENOMIC DNA]</scope>
</reference>
<evidence type="ECO:0000256" key="4">
    <source>
        <dbReference type="ARBA" id="ARBA00022448"/>
    </source>
</evidence>
<evidence type="ECO:0000256" key="7">
    <source>
        <dbReference type="ARBA" id="ARBA00023136"/>
    </source>
</evidence>
<keyword evidence="12" id="KW-1185">Reference proteome</keyword>
<dbReference type="PROSITE" id="PS51511">
    <property type="entry name" value="FIP_RBD"/>
    <property type="match status" value="1"/>
</dbReference>
<evidence type="ECO:0000256" key="6">
    <source>
        <dbReference type="ARBA" id="ARBA00023054"/>
    </source>
</evidence>
<dbReference type="STRING" id="27835.A0A0N4XM78"/>
<evidence type="ECO:0000313" key="11">
    <source>
        <dbReference type="EMBL" id="VDL67220.1"/>
    </source>
</evidence>
<evidence type="ECO:0000259" key="10">
    <source>
        <dbReference type="PROSITE" id="PS51511"/>
    </source>
</evidence>
<evidence type="ECO:0000313" key="13">
    <source>
        <dbReference type="WBParaSite" id="NBR_0000363001-mRNA-1"/>
    </source>
</evidence>
<dbReference type="GO" id="GO:0032465">
    <property type="term" value="P:regulation of cytokinesis"/>
    <property type="evidence" value="ECO:0007669"/>
    <property type="project" value="TreeGrafter"/>
</dbReference>
<proteinExistence type="predicted"/>
<dbReference type="InterPro" id="IPR051977">
    <property type="entry name" value="Rab11-interacting_regulator"/>
</dbReference>
<comment type="subcellular location">
    <subcellularLocation>
        <location evidence="2">Cleavage furrow</location>
    </subcellularLocation>
    <subcellularLocation>
        <location evidence="1">Midbody</location>
    </subcellularLocation>
    <subcellularLocation>
        <location evidence="3">Recycling endosome membrane</location>
        <topology evidence="3">Peripheral membrane protein</topology>
    </subcellularLocation>
</comment>
<dbReference type="GO" id="GO:0032456">
    <property type="term" value="P:endocytic recycling"/>
    <property type="evidence" value="ECO:0007669"/>
    <property type="project" value="TreeGrafter"/>
</dbReference>
<name>A0A0N4XM78_NIPBR</name>
<dbReference type="GO" id="GO:0030496">
    <property type="term" value="C:midbody"/>
    <property type="evidence" value="ECO:0007669"/>
    <property type="project" value="UniProtKB-SubCell"/>
</dbReference>
<protein>
    <submittedName>
        <fullName evidence="13">Nuclear fallout (inferred by orthology to a D. melanogaster protein)</fullName>
    </submittedName>
</protein>
<keyword evidence="6 8" id="KW-0175">Coiled coil</keyword>
<keyword evidence="5" id="KW-0967">Endosome</keyword>
<evidence type="ECO:0000256" key="9">
    <source>
        <dbReference type="SAM" id="MobiDB-lite"/>
    </source>
</evidence>
<dbReference type="FunFam" id="1.20.5.2440:FF:000007">
    <property type="entry name" value="Rab-11 Family Interacting-Protein"/>
    <property type="match status" value="1"/>
</dbReference>
<feature type="domain" description="FIP-RBD" evidence="10">
    <location>
        <begin position="58"/>
        <end position="120"/>
    </location>
</feature>
<dbReference type="Gene3D" id="1.20.5.2440">
    <property type="match status" value="1"/>
</dbReference>
<dbReference type="GO" id="GO:0032154">
    <property type="term" value="C:cleavage furrow"/>
    <property type="evidence" value="ECO:0007669"/>
    <property type="project" value="UniProtKB-SubCell"/>
</dbReference>
<dbReference type="SUPFAM" id="SSF144270">
    <property type="entry name" value="Eferin C-derminal domain-like"/>
    <property type="match status" value="1"/>
</dbReference>
<dbReference type="PANTHER" id="PTHR15726:SF7">
    <property type="entry name" value="NUCLEAR FALLOUT, ISOFORM J"/>
    <property type="match status" value="1"/>
</dbReference>
<dbReference type="GO" id="GO:0055038">
    <property type="term" value="C:recycling endosome membrane"/>
    <property type="evidence" value="ECO:0007669"/>
    <property type="project" value="UniProtKB-SubCell"/>
</dbReference>